<organism evidence="1 2">
    <name type="scientific">Paenibacillus antri</name>
    <dbReference type="NCBI Taxonomy" id="2582848"/>
    <lineage>
        <taxon>Bacteria</taxon>
        <taxon>Bacillati</taxon>
        <taxon>Bacillota</taxon>
        <taxon>Bacilli</taxon>
        <taxon>Bacillales</taxon>
        <taxon>Paenibacillaceae</taxon>
        <taxon>Paenibacillus</taxon>
    </lineage>
</organism>
<accession>A0A5R9G1C3</accession>
<evidence type="ECO:0000313" key="1">
    <source>
        <dbReference type="EMBL" id="TLS48809.1"/>
    </source>
</evidence>
<sequence>MLTIEEYISQMKKKDKLDEFNFKNHAENMTAVIKYVMEYFNTYLDPEAYNYENIKTEQAALKIEQEIRSAFPKSKDFIIDYYKRYKTWIDKGLKPLIDHNRVG</sequence>
<dbReference type="EMBL" id="VCIW01000028">
    <property type="protein sequence ID" value="TLS48809.1"/>
    <property type="molecule type" value="Genomic_DNA"/>
</dbReference>
<name>A0A5R9G1C3_9BACL</name>
<proteinExistence type="predicted"/>
<gene>
    <name evidence="1" type="ORF">FE782_28535</name>
</gene>
<reference evidence="1 2" key="1">
    <citation type="submission" date="2019-05" db="EMBL/GenBank/DDBJ databases">
        <authorList>
            <person name="Narsing Rao M.P."/>
            <person name="Li W.J."/>
        </authorList>
    </citation>
    <scope>NUCLEOTIDE SEQUENCE [LARGE SCALE GENOMIC DNA]</scope>
    <source>
        <strain evidence="1 2">SYSU_K30003</strain>
    </source>
</reference>
<dbReference type="Proteomes" id="UP000309676">
    <property type="component" value="Unassembled WGS sequence"/>
</dbReference>
<protein>
    <submittedName>
        <fullName evidence="1">Uncharacterized protein</fullName>
    </submittedName>
</protein>
<dbReference type="AlphaFoldDB" id="A0A5R9G1C3"/>
<evidence type="ECO:0000313" key="2">
    <source>
        <dbReference type="Proteomes" id="UP000309676"/>
    </source>
</evidence>
<keyword evidence="2" id="KW-1185">Reference proteome</keyword>
<comment type="caution">
    <text evidence="1">The sequence shown here is derived from an EMBL/GenBank/DDBJ whole genome shotgun (WGS) entry which is preliminary data.</text>
</comment>